<gene>
    <name evidence="2" type="ORF">ACFQ1S_27325</name>
</gene>
<keyword evidence="3" id="KW-1185">Reference proteome</keyword>
<dbReference type="GO" id="GO:0008233">
    <property type="term" value="F:peptidase activity"/>
    <property type="evidence" value="ECO:0007669"/>
    <property type="project" value="UniProtKB-KW"/>
</dbReference>
<dbReference type="Gene3D" id="3.30.300.50">
    <property type="match status" value="1"/>
</dbReference>
<dbReference type="InterPro" id="IPR004236">
    <property type="entry name" value="Pept_S1_alpha_lytic"/>
</dbReference>
<evidence type="ECO:0000313" key="3">
    <source>
        <dbReference type="Proteomes" id="UP001597045"/>
    </source>
</evidence>
<sequence>MTRAASPKSVTGWYVDTRGDSVVITVNKTKVDAAATAGR</sequence>
<keyword evidence="2" id="KW-0645">Protease</keyword>
<comment type="caution">
    <text evidence="2">The sequence shown here is derived from an EMBL/GenBank/DDBJ whole genome shotgun (WGS) entry which is preliminary data.</text>
</comment>
<name>A0ABW3ME56_9PSEU</name>
<evidence type="ECO:0000313" key="2">
    <source>
        <dbReference type="EMBL" id="MFD1048983.1"/>
    </source>
</evidence>
<dbReference type="InterPro" id="IPR035070">
    <property type="entry name" value="Streptogrisin_prodomain"/>
</dbReference>
<dbReference type="Proteomes" id="UP001597045">
    <property type="component" value="Unassembled WGS sequence"/>
</dbReference>
<proteinExistence type="predicted"/>
<feature type="domain" description="Peptidase S1A alpha-lytic prodomain" evidence="1">
    <location>
        <begin position="4"/>
        <end position="36"/>
    </location>
</feature>
<dbReference type="GO" id="GO:0006508">
    <property type="term" value="P:proteolysis"/>
    <property type="evidence" value="ECO:0007669"/>
    <property type="project" value="UniProtKB-KW"/>
</dbReference>
<protein>
    <submittedName>
        <fullName evidence="2">Alpha-lytic protease prodomain-containing protein</fullName>
    </submittedName>
</protein>
<dbReference type="EMBL" id="JBHTIS010001906">
    <property type="protein sequence ID" value="MFD1048983.1"/>
    <property type="molecule type" value="Genomic_DNA"/>
</dbReference>
<keyword evidence="2" id="KW-0378">Hydrolase</keyword>
<accession>A0ABW3ME56</accession>
<dbReference type="Pfam" id="PF02983">
    <property type="entry name" value="Pro_Al_protease"/>
    <property type="match status" value="1"/>
</dbReference>
<organism evidence="2 3">
    <name type="scientific">Kibdelosporangium lantanae</name>
    <dbReference type="NCBI Taxonomy" id="1497396"/>
    <lineage>
        <taxon>Bacteria</taxon>
        <taxon>Bacillati</taxon>
        <taxon>Actinomycetota</taxon>
        <taxon>Actinomycetes</taxon>
        <taxon>Pseudonocardiales</taxon>
        <taxon>Pseudonocardiaceae</taxon>
        <taxon>Kibdelosporangium</taxon>
    </lineage>
</organism>
<evidence type="ECO:0000259" key="1">
    <source>
        <dbReference type="Pfam" id="PF02983"/>
    </source>
</evidence>
<reference evidence="3" key="1">
    <citation type="journal article" date="2019" name="Int. J. Syst. Evol. Microbiol.">
        <title>The Global Catalogue of Microorganisms (GCM) 10K type strain sequencing project: providing services to taxonomists for standard genome sequencing and annotation.</title>
        <authorList>
            <consortium name="The Broad Institute Genomics Platform"/>
            <consortium name="The Broad Institute Genome Sequencing Center for Infectious Disease"/>
            <person name="Wu L."/>
            <person name="Ma J."/>
        </authorList>
    </citation>
    <scope>NUCLEOTIDE SEQUENCE [LARGE SCALE GENOMIC DNA]</scope>
    <source>
        <strain evidence="3">JCM 31486</strain>
    </source>
</reference>